<keyword evidence="4" id="KW-0539">Nucleus</keyword>
<reference evidence="6 7" key="1">
    <citation type="submission" date="2024-09" db="EMBL/GenBank/DDBJ databases">
        <title>Chromosome-scale assembly of Riccia sorocarpa.</title>
        <authorList>
            <person name="Paukszto L."/>
        </authorList>
    </citation>
    <scope>NUCLEOTIDE SEQUENCE [LARGE SCALE GENOMIC DNA]</scope>
    <source>
        <strain evidence="6">LP-2024</strain>
        <tissue evidence="6">Aerial parts of the thallus</tissue>
    </source>
</reference>
<dbReference type="InterPro" id="IPR003340">
    <property type="entry name" value="B3_DNA-bd"/>
</dbReference>
<dbReference type="PANTHER" id="PTHR31391:SF151">
    <property type="entry name" value="B3 DOMAIN-CONTAINING PROTEIN REM19-LIKE"/>
    <property type="match status" value="1"/>
</dbReference>
<dbReference type="EMBL" id="JBJQOH010000003">
    <property type="protein sequence ID" value="KAL3694034.1"/>
    <property type="molecule type" value="Genomic_DNA"/>
</dbReference>
<dbReference type="SUPFAM" id="SSF101936">
    <property type="entry name" value="DNA-binding pseudobarrel domain"/>
    <property type="match status" value="1"/>
</dbReference>
<evidence type="ECO:0000256" key="1">
    <source>
        <dbReference type="ARBA" id="ARBA00023015"/>
    </source>
</evidence>
<evidence type="ECO:0000259" key="5">
    <source>
        <dbReference type="PROSITE" id="PS50863"/>
    </source>
</evidence>
<keyword evidence="1" id="KW-0805">Transcription regulation</keyword>
<feature type="domain" description="TF-B3" evidence="5">
    <location>
        <begin position="26"/>
        <end position="116"/>
    </location>
</feature>
<keyword evidence="2" id="KW-0238">DNA-binding</keyword>
<dbReference type="AlphaFoldDB" id="A0ABD3HUL7"/>
<evidence type="ECO:0000256" key="4">
    <source>
        <dbReference type="ARBA" id="ARBA00023242"/>
    </source>
</evidence>
<comment type="caution">
    <text evidence="6">The sequence shown here is derived from an EMBL/GenBank/DDBJ whole genome shotgun (WGS) entry which is preliminary data.</text>
</comment>
<dbReference type="PANTHER" id="PTHR31391">
    <property type="entry name" value="B3 DOMAIN-CONTAINING PROTEIN OS11G0197600-RELATED"/>
    <property type="match status" value="1"/>
</dbReference>
<dbReference type="Proteomes" id="UP001633002">
    <property type="component" value="Unassembled WGS sequence"/>
</dbReference>
<dbReference type="CDD" id="cd10017">
    <property type="entry name" value="B3_DNA"/>
    <property type="match status" value="1"/>
</dbReference>
<dbReference type="InterPro" id="IPR015300">
    <property type="entry name" value="DNA-bd_pseudobarrel_sf"/>
</dbReference>
<organism evidence="6 7">
    <name type="scientific">Riccia sorocarpa</name>
    <dbReference type="NCBI Taxonomy" id="122646"/>
    <lineage>
        <taxon>Eukaryota</taxon>
        <taxon>Viridiplantae</taxon>
        <taxon>Streptophyta</taxon>
        <taxon>Embryophyta</taxon>
        <taxon>Marchantiophyta</taxon>
        <taxon>Marchantiopsida</taxon>
        <taxon>Marchantiidae</taxon>
        <taxon>Marchantiales</taxon>
        <taxon>Ricciaceae</taxon>
        <taxon>Riccia</taxon>
    </lineage>
</organism>
<keyword evidence="3" id="KW-0804">Transcription</keyword>
<accession>A0ABD3HUL7</accession>
<proteinExistence type="predicted"/>
<evidence type="ECO:0000313" key="6">
    <source>
        <dbReference type="EMBL" id="KAL3694034.1"/>
    </source>
</evidence>
<protein>
    <recommendedName>
        <fullName evidence="5">TF-B3 domain-containing protein</fullName>
    </recommendedName>
</protein>
<keyword evidence="7" id="KW-1185">Reference proteome</keyword>
<dbReference type="Gene3D" id="2.40.330.10">
    <property type="entry name" value="DNA-binding pseudobarrel domain"/>
    <property type="match status" value="1"/>
</dbReference>
<name>A0ABD3HUL7_9MARC</name>
<dbReference type="SMART" id="SM01019">
    <property type="entry name" value="B3"/>
    <property type="match status" value="1"/>
</dbReference>
<evidence type="ECO:0000313" key="7">
    <source>
        <dbReference type="Proteomes" id="UP001633002"/>
    </source>
</evidence>
<gene>
    <name evidence="6" type="ORF">R1sor_007685</name>
</gene>
<dbReference type="InterPro" id="IPR044837">
    <property type="entry name" value="REM16-like"/>
</dbReference>
<dbReference type="PROSITE" id="PS50863">
    <property type="entry name" value="B3"/>
    <property type="match status" value="1"/>
</dbReference>
<sequence>MKPAESSRPLALEIGVISRVGEHPQFIKTLVESNVSGGFWLTLLADFSKTFFRKDEDVLLWDEHGKSWPAKYKHDRHALSGGWRKFSIDHNLQCGDIVTFELIRRTEFKISIKRVENPDPTLEERVKETVKETRMMIEELRASLRASMDEMTGGR</sequence>
<evidence type="ECO:0000256" key="3">
    <source>
        <dbReference type="ARBA" id="ARBA00023163"/>
    </source>
</evidence>
<dbReference type="Pfam" id="PF02362">
    <property type="entry name" value="B3"/>
    <property type="match status" value="1"/>
</dbReference>
<evidence type="ECO:0000256" key="2">
    <source>
        <dbReference type="ARBA" id="ARBA00023125"/>
    </source>
</evidence>
<dbReference type="GO" id="GO:0003677">
    <property type="term" value="F:DNA binding"/>
    <property type="evidence" value="ECO:0007669"/>
    <property type="project" value="UniProtKB-KW"/>
</dbReference>